<dbReference type="EC" id="3.1.-.-" evidence="8 11"/>
<dbReference type="RefSeq" id="WP_003436555.1">
    <property type="nucleotide sequence ID" value="NZ_AP031492.1"/>
</dbReference>
<dbReference type="GO" id="GO:0016787">
    <property type="term" value="F:hydrolase activity"/>
    <property type="evidence" value="ECO:0007669"/>
    <property type="project" value="UniProtKB-KW"/>
</dbReference>
<evidence type="ECO:0000256" key="3">
    <source>
        <dbReference type="ARBA" id="ARBA00022692"/>
    </source>
</evidence>
<dbReference type="Proteomes" id="UP000411588">
    <property type="component" value="Unassembled WGS sequence"/>
</dbReference>
<dbReference type="EMBL" id="LK932399">
    <property type="protein sequence ID" value="CDS86784.1"/>
    <property type="molecule type" value="Genomic_DNA"/>
</dbReference>
<evidence type="ECO:0000313" key="13">
    <source>
        <dbReference type="Proteomes" id="UP000189137"/>
    </source>
</evidence>
<feature type="transmembrane region" description="Helical" evidence="6">
    <location>
        <begin position="88"/>
        <end position="109"/>
    </location>
</feature>
<reference evidence="10 13" key="2">
    <citation type="submission" date="2017-02" db="EMBL/GenBank/DDBJ databases">
        <authorList>
            <consortium name="Pathogen Informatics"/>
        </authorList>
    </citation>
    <scope>NUCLEOTIDE SEQUENCE [LARGE SCALE GENOMIC DNA]</scope>
    <source>
        <strain evidence="15">clo34</strain>
        <strain evidence="11">Clo34</strain>
        <strain evidence="12">Tl291</strain>
        <strain evidence="14">tl291</strain>
        <strain evidence="10 13">VRECD0157</strain>
    </source>
</reference>
<evidence type="ECO:0000313" key="10">
    <source>
        <dbReference type="EMBL" id="SJS75291.1"/>
    </source>
</evidence>
<dbReference type="EMBL" id="CAADAN010000008">
    <property type="protein sequence ID" value="VFD33197.1"/>
    <property type="molecule type" value="Genomic_DNA"/>
</dbReference>
<evidence type="ECO:0000256" key="2">
    <source>
        <dbReference type="ARBA" id="ARBA00022475"/>
    </source>
</evidence>
<sequence length="279" mass="32572">MFGIDKKLIEYIIAKSNYSELSSKSAEVSFFLMLSIFPFLIFTISSIAYIPILHLNKYIALFRNMMPEGAFAVLSSIIVSAIDNRNLKFLAVSFVLTMWTFSRAVKALIKGMNRAYKVKETRSFFKILSISFLFTIMLLVLIFLSMIFLVYGEKIGYFIFNLVGLDEIFIKIWDILRYTVGIITIIVIFTLLYKYTPNKKLTIKESAPGAIFATFAWFLVSFLYSYYTNYYANYEVIYGSIAEIIVLMTWMYFSSWSIVIGYEVNSRLYFRKIRHEMLK</sequence>
<dbReference type="EMBL" id="CAAJVP010000001">
    <property type="protein sequence ID" value="VHX91817.1"/>
    <property type="molecule type" value="Genomic_DNA"/>
</dbReference>
<evidence type="ECO:0000313" key="8">
    <source>
        <dbReference type="EMBL" id="CDS87093.1"/>
    </source>
</evidence>
<evidence type="ECO:0000256" key="1">
    <source>
        <dbReference type="ARBA" id="ARBA00004651"/>
    </source>
</evidence>
<keyword evidence="3 6" id="KW-0812">Transmembrane</keyword>
<dbReference type="EMBL" id="FUPS01000010">
    <property type="protein sequence ID" value="SJS75291.1"/>
    <property type="molecule type" value="Genomic_DNA"/>
</dbReference>
<evidence type="ECO:0000313" key="14">
    <source>
        <dbReference type="Proteomes" id="UP000372533"/>
    </source>
</evidence>
<feature type="transmembrane region" description="Helical" evidence="6">
    <location>
        <begin position="175"/>
        <end position="195"/>
    </location>
</feature>
<evidence type="ECO:0000256" key="6">
    <source>
        <dbReference type="SAM" id="Phobius"/>
    </source>
</evidence>
<dbReference type="PIRSF" id="PIRSF035875">
    <property type="entry name" value="RNase_BN"/>
    <property type="match status" value="1"/>
</dbReference>
<keyword evidence="8" id="KW-0378">Hydrolase</keyword>
<feature type="transmembrane region" description="Helical" evidence="6">
    <location>
        <begin position="65"/>
        <end position="82"/>
    </location>
</feature>
<dbReference type="Proteomes" id="UP000372533">
    <property type="component" value="Unassembled WGS sequence"/>
</dbReference>
<evidence type="ECO:0000256" key="4">
    <source>
        <dbReference type="ARBA" id="ARBA00022989"/>
    </source>
</evidence>
<dbReference type="EMBL" id="DAEPXK010000009">
    <property type="protein sequence ID" value="HBH1541769.1"/>
    <property type="molecule type" value="Genomic_DNA"/>
</dbReference>
<gene>
    <name evidence="8" type="ORF">BN1096_610010</name>
    <name evidence="7" type="ORF">BN1097_600007</name>
    <name evidence="9" type="ORF">KRM00_001238</name>
    <name evidence="12" type="ORF">SAMEA1402366_00046</name>
    <name evidence="11" type="ORF">SAMEA1402399_02462</name>
    <name evidence="10" type="ORF">SAMEA3375112_02803</name>
</gene>
<comment type="subcellular location">
    <subcellularLocation>
        <location evidence="1">Cell membrane</location>
        <topology evidence="1">Multi-pass membrane protein</topology>
    </subcellularLocation>
</comment>
<feature type="transmembrane region" description="Helical" evidence="6">
    <location>
        <begin position="30"/>
        <end position="53"/>
    </location>
</feature>
<evidence type="ECO:0000256" key="5">
    <source>
        <dbReference type="ARBA" id="ARBA00023136"/>
    </source>
</evidence>
<reference evidence="9" key="3">
    <citation type="journal article" date="2018" name="Genome Biol.">
        <title>SKESA: strategic k-mer extension for scrupulous assemblies.</title>
        <authorList>
            <person name="Souvorov A."/>
            <person name="Agarwala R."/>
            <person name="Lipman D.J."/>
        </authorList>
    </citation>
    <scope>NUCLEOTIDE SEQUENCE</scope>
    <source>
        <strain evidence="9">HN1000</strain>
    </source>
</reference>
<dbReference type="PANTHER" id="PTHR30213:SF0">
    <property type="entry name" value="UPF0761 MEMBRANE PROTEIN YIHY"/>
    <property type="match status" value="1"/>
</dbReference>
<evidence type="ECO:0000313" key="9">
    <source>
        <dbReference type="EMBL" id="HBH1541769.1"/>
    </source>
</evidence>
<evidence type="ECO:0000313" key="15">
    <source>
        <dbReference type="Proteomes" id="UP000411588"/>
    </source>
</evidence>
<reference evidence="8" key="1">
    <citation type="submission" date="2014-07" db="EMBL/GenBank/DDBJ databases">
        <authorList>
            <person name="Monot Marc"/>
        </authorList>
    </citation>
    <scope>NUCLEOTIDE SEQUENCE</scope>
    <source>
        <strain evidence="7">7032994</strain>
    </source>
</reference>
<evidence type="ECO:0000313" key="7">
    <source>
        <dbReference type="EMBL" id="CDS86784.1"/>
    </source>
</evidence>
<feature type="transmembrane region" description="Helical" evidence="6">
    <location>
        <begin position="239"/>
        <end position="262"/>
    </location>
</feature>
<feature type="transmembrane region" description="Helical" evidence="6">
    <location>
        <begin position="207"/>
        <end position="227"/>
    </location>
</feature>
<reference evidence="9" key="4">
    <citation type="submission" date="2021-06" db="EMBL/GenBank/DDBJ databases">
        <authorList>
            <consortium name="NCBI Pathogen Detection Project"/>
        </authorList>
    </citation>
    <scope>NUCLEOTIDE SEQUENCE</scope>
    <source>
        <strain evidence="9">HN1000</strain>
    </source>
</reference>
<dbReference type="InterPro" id="IPR017039">
    <property type="entry name" value="Virul_fac_BrkB"/>
</dbReference>
<dbReference type="EMBL" id="LK932515">
    <property type="protein sequence ID" value="CDS87093.1"/>
    <property type="molecule type" value="Genomic_DNA"/>
</dbReference>
<dbReference type="PATRIC" id="fig|1496.1373.peg.2018"/>
<dbReference type="PANTHER" id="PTHR30213">
    <property type="entry name" value="INNER MEMBRANE PROTEIN YHJD"/>
    <property type="match status" value="1"/>
</dbReference>
<keyword evidence="2" id="KW-1003">Cell membrane</keyword>
<dbReference type="Proteomes" id="UP000189137">
    <property type="component" value="Unassembled WGS sequence"/>
</dbReference>
<evidence type="ECO:0000313" key="11">
    <source>
        <dbReference type="EMBL" id="VFD33197.1"/>
    </source>
</evidence>
<keyword evidence="5 6" id="KW-0472">Membrane</keyword>
<accession>A0A031W8W6</accession>
<dbReference type="GeneID" id="66353985"/>
<dbReference type="GO" id="GO:0005886">
    <property type="term" value="C:plasma membrane"/>
    <property type="evidence" value="ECO:0007669"/>
    <property type="project" value="UniProtKB-SubCell"/>
</dbReference>
<name>A0A031W8W6_CLODI</name>
<proteinExistence type="predicted"/>
<protein>
    <submittedName>
        <fullName evidence="8 11">Membrane-associated ribonuclease BN-like (Rbn)</fullName>
        <ecNumber evidence="8 11">3.1.-.-</ecNumber>
    </submittedName>
    <submittedName>
        <fullName evidence="7">Putative membrane-associated ribonuclease</fullName>
    </submittedName>
    <submittedName>
        <fullName evidence="10">YihY family inner membrane protein</fullName>
    </submittedName>
    <submittedName>
        <fullName evidence="9">YihY/virulence factor BrkB family protein</fullName>
    </submittedName>
</protein>
<dbReference type="NCBIfam" id="TIGR00765">
    <property type="entry name" value="yihY_not_rbn"/>
    <property type="match status" value="1"/>
</dbReference>
<keyword evidence="4 6" id="KW-1133">Transmembrane helix</keyword>
<dbReference type="AlphaFoldDB" id="A0A031W8W6"/>
<evidence type="ECO:0000313" key="12">
    <source>
        <dbReference type="EMBL" id="VHX91817.1"/>
    </source>
</evidence>
<dbReference type="Proteomes" id="UP000878956">
    <property type="component" value="Unassembled WGS sequence"/>
</dbReference>
<dbReference type="Pfam" id="PF03631">
    <property type="entry name" value="Virul_fac_BrkB"/>
    <property type="match status" value="1"/>
</dbReference>
<organism evidence="8">
    <name type="scientific">Clostridioides difficile</name>
    <name type="common">Peptoclostridium difficile</name>
    <dbReference type="NCBI Taxonomy" id="1496"/>
    <lineage>
        <taxon>Bacteria</taxon>
        <taxon>Bacillati</taxon>
        <taxon>Bacillota</taxon>
        <taxon>Clostridia</taxon>
        <taxon>Peptostreptococcales</taxon>
        <taxon>Peptostreptococcaceae</taxon>
        <taxon>Clostridioides</taxon>
    </lineage>
</organism>
<feature type="transmembrane region" description="Helical" evidence="6">
    <location>
        <begin position="130"/>
        <end position="151"/>
    </location>
</feature>